<dbReference type="GO" id="GO:0016787">
    <property type="term" value="F:hydrolase activity"/>
    <property type="evidence" value="ECO:0007669"/>
    <property type="project" value="UniProtKB-KW"/>
</dbReference>
<dbReference type="SUPFAM" id="SSF55811">
    <property type="entry name" value="Nudix"/>
    <property type="match status" value="1"/>
</dbReference>
<gene>
    <name evidence="3" type="primary">gcu167a</name>
</gene>
<sequence>MTTHIDKLALFSILDKKLLVVRSKGKSLFYLPGGKRELNETDHEALLREISEELAINLIPSTITYAATLEAQADGKPEGLLVKLTCYFANYDGAPTPAAEIEELRYIDSNDIEICSKAAILCVDWLKASNYIN</sequence>
<feature type="domain" description="Nudix hydrolase" evidence="2">
    <location>
        <begin position="1"/>
        <end position="128"/>
    </location>
</feature>
<evidence type="ECO:0000259" key="2">
    <source>
        <dbReference type="PROSITE" id="PS51462"/>
    </source>
</evidence>
<dbReference type="InterPro" id="IPR015797">
    <property type="entry name" value="NUDIX_hydrolase-like_dom_sf"/>
</dbReference>
<dbReference type="RefSeq" id="WP_106672696.1">
    <property type="nucleotide sequence ID" value="NZ_KX710093.1"/>
</dbReference>
<comment type="cofactor">
    <cofactor evidence="1">
        <name>Mg(2+)</name>
        <dbReference type="ChEBI" id="CHEBI:18420"/>
    </cofactor>
</comment>
<dbReference type="InterPro" id="IPR000086">
    <property type="entry name" value="NUDIX_hydrolase_dom"/>
</dbReference>
<name>A0A2Z2E6T5_9ENTR</name>
<dbReference type="Gene3D" id="3.90.79.10">
    <property type="entry name" value="Nucleoside Triphosphate Pyrophosphohydrolase"/>
    <property type="match status" value="1"/>
</dbReference>
<reference evidence="3" key="1">
    <citation type="journal article" date="2016" name="Sci. Rep.">
        <title>Genetic characterization of two fully sequenced multi-drug resistant plasmids pP10164-2 and pP10164-3 from Leclercia adecarboxylata.</title>
        <authorList>
            <person name="Sun F."/>
            <person name="Zhou D."/>
            <person name="Sun Q."/>
            <person name="Luo W."/>
            <person name="Tong Y."/>
            <person name="Zhang D."/>
            <person name="Wang Q."/>
            <person name="Feng W."/>
            <person name="Chen W."/>
            <person name="Fan Y."/>
            <person name="Xia P."/>
        </authorList>
    </citation>
    <scope>NUCLEOTIDE SEQUENCE</scope>
    <source>
        <strain evidence="3">PP10164</strain>
        <plasmid evidence="3">pP10164-2</plasmid>
    </source>
</reference>
<proteinExistence type="predicted"/>
<protein>
    <submittedName>
        <fullName evidence="3">Nudix hydrolase</fullName>
    </submittedName>
</protein>
<dbReference type="CDD" id="cd04690">
    <property type="entry name" value="NUDIX_Hydrolase"/>
    <property type="match status" value="1"/>
</dbReference>
<dbReference type="AlphaFoldDB" id="A0A2Z2E6T5"/>
<evidence type="ECO:0000313" key="3">
    <source>
        <dbReference type="EMBL" id="API82363.1"/>
    </source>
</evidence>
<geneLocation type="plasmid" evidence="3">
    <name>pP10164-2</name>
</geneLocation>
<keyword evidence="3" id="KW-0614">Plasmid</keyword>
<accession>A0A2Z2E6T5</accession>
<evidence type="ECO:0000256" key="1">
    <source>
        <dbReference type="ARBA" id="ARBA00001946"/>
    </source>
</evidence>
<organism evidence="3">
    <name type="scientific">Leclercia adecarboxylata</name>
    <dbReference type="NCBI Taxonomy" id="83655"/>
    <lineage>
        <taxon>Bacteria</taxon>
        <taxon>Pseudomonadati</taxon>
        <taxon>Pseudomonadota</taxon>
        <taxon>Gammaproteobacteria</taxon>
        <taxon>Enterobacterales</taxon>
        <taxon>Enterobacteriaceae</taxon>
        <taxon>Leclercia</taxon>
    </lineage>
</organism>
<dbReference type="PROSITE" id="PS51462">
    <property type="entry name" value="NUDIX"/>
    <property type="match status" value="1"/>
</dbReference>
<dbReference type="Pfam" id="PF00293">
    <property type="entry name" value="NUDIX"/>
    <property type="match status" value="1"/>
</dbReference>
<keyword evidence="3" id="KW-0378">Hydrolase</keyword>
<dbReference type="EMBL" id="KX710093">
    <property type="protein sequence ID" value="API82363.1"/>
    <property type="molecule type" value="Genomic_DNA"/>
</dbReference>